<evidence type="ECO:0000256" key="3">
    <source>
        <dbReference type="ARBA" id="ARBA00022768"/>
    </source>
</evidence>
<dbReference type="InterPro" id="IPR027417">
    <property type="entry name" value="P-loop_NTPase"/>
</dbReference>
<feature type="binding site" evidence="6">
    <location>
        <begin position="21"/>
        <end position="28"/>
    </location>
    <ligand>
        <name>GTP</name>
        <dbReference type="ChEBI" id="CHEBI:37565"/>
    </ligand>
</feature>
<name>A0A1F8BFK5_9BACT</name>
<dbReference type="EMBL" id="MGHF01000029">
    <property type="protein sequence ID" value="OGM62145.1"/>
    <property type="molecule type" value="Genomic_DNA"/>
</dbReference>
<dbReference type="PANTHER" id="PTHR43261">
    <property type="entry name" value="TRANSLATION ELONGATION FACTOR G-RELATED"/>
    <property type="match status" value="1"/>
</dbReference>
<dbReference type="CDD" id="cd04088">
    <property type="entry name" value="EFG_mtEFG_II"/>
    <property type="match status" value="1"/>
</dbReference>
<dbReference type="CDD" id="cd16262">
    <property type="entry name" value="EFG_III"/>
    <property type="match status" value="1"/>
</dbReference>
<dbReference type="FunFam" id="2.40.30.10:FF:000006">
    <property type="entry name" value="Elongation factor G"/>
    <property type="match status" value="1"/>
</dbReference>
<dbReference type="InterPro" id="IPR009022">
    <property type="entry name" value="EFG_III"/>
</dbReference>
<dbReference type="Gene3D" id="3.40.50.300">
    <property type="entry name" value="P-loop containing nucleotide triphosphate hydrolases"/>
    <property type="match status" value="1"/>
</dbReference>
<dbReference type="AlphaFoldDB" id="A0A1F8BFK5"/>
<evidence type="ECO:0000256" key="2">
    <source>
        <dbReference type="ARBA" id="ARBA00022741"/>
    </source>
</evidence>
<dbReference type="Gene3D" id="3.30.70.870">
    <property type="entry name" value="Elongation Factor G (Translational Gtpase), domain 3"/>
    <property type="match status" value="1"/>
</dbReference>
<dbReference type="SUPFAM" id="SSF54211">
    <property type="entry name" value="Ribosomal protein S5 domain 2-like"/>
    <property type="match status" value="1"/>
</dbReference>
<comment type="caution">
    <text evidence="9">The sequence shown here is derived from an EMBL/GenBank/DDBJ whole genome shotgun (WGS) entry which is preliminary data.</text>
</comment>
<proteinExistence type="inferred from homology"/>
<dbReference type="CDD" id="cd01886">
    <property type="entry name" value="EF-G"/>
    <property type="match status" value="1"/>
</dbReference>
<dbReference type="GO" id="GO:0003924">
    <property type="term" value="F:GTPase activity"/>
    <property type="evidence" value="ECO:0007669"/>
    <property type="project" value="InterPro"/>
</dbReference>
<comment type="function">
    <text evidence="6">Catalyzes the GTP-dependent ribosomal translocation step during translation elongation. During this step, the ribosome changes from the pre-translocational (PRE) to the post-translocational (POST) state as the newly formed A-site-bound peptidyl-tRNA and P-site-bound deacylated tRNA move to the P and E sites, respectively. Catalyzes the coordinated movement of the two tRNA molecules, the mRNA and conformational changes in the ribosome.</text>
</comment>
<evidence type="ECO:0000256" key="6">
    <source>
        <dbReference type="HAMAP-Rule" id="MF_00054"/>
    </source>
</evidence>
<dbReference type="NCBIfam" id="NF009381">
    <property type="entry name" value="PRK12740.1-5"/>
    <property type="match status" value="1"/>
</dbReference>
<dbReference type="Proteomes" id="UP000177082">
    <property type="component" value="Unassembled WGS sequence"/>
</dbReference>
<evidence type="ECO:0000256" key="5">
    <source>
        <dbReference type="ARBA" id="ARBA00023134"/>
    </source>
</evidence>
<evidence type="ECO:0000259" key="8">
    <source>
        <dbReference type="PROSITE" id="PS51722"/>
    </source>
</evidence>
<reference evidence="9 10" key="1">
    <citation type="journal article" date="2016" name="Nat. Commun.">
        <title>Thousands of microbial genomes shed light on interconnected biogeochemical processes in an aquifer system.</title>
        <authorList>
            <person name="Anantharaman K."/>
            <person name="Brown C.T."/>
            <person name="Hug L.A."/>
            <person name="Sharon I."/>
            <person name="Castelle C.J."/>
            <person name="Probst A.J."/>
            <person name="Thomas B.C."/>
            <person name="Singh A."/>
            <person name="Wilkins M.J."/>
            <person name="Karaoz U."/>
            <person name="Brodie E.L."/>
            <person name="Williams K.H."/>
            <person name="Hubbard S.S."/>
            <person name="Banfield J.F."/>
        </authorList>
    </citation>
    <scope>NUCLEOTIDE SEQUENCE [LARGE SCALE GENOMIC DNA]</scope>
</reference>
<dbReference type="CDD" id="cd01434">
    <property type="entry name" value="EFG_mtEFG1_IV"/>
    <property type="match status" value="1"/>
</dbReference>
<dbReference type="InterPro" id="IPR004540">
    <property type="entry name" value="Transl_elong_EFG/EF2"/>
</dbReference>
<dbReference type="InterPro" id="IPR047872">
    <property type="entry name" value="EFG_IV"/>
</dbReference>
<dbReference type="GO" id="GO:0003746">
    <property type="term" value="F:translation elongation factor activity"/>
    <property type="evidence" value="ECO:0007669"/>
    <property type="project" value="UniProtKB-UniRule"/>
</dbReference>
<dbReference type="CDD" id="cd03713">
    <property type="entry name" value="EFG_mtEFG_C"/>
    <property type="match status" value="1"/>
</dbReference>
<dbReference type="InterPro" id="IPR035647">
    <property type="entry name" value="EFG_III/V"/>
</dbReference>
<dbReference type="Pfam" id="PF14492">
    <property type="entry name" value="EFG_III"/>
    <property type="match status" value="1"/>
</dbReference>
<evidence type="ECO:0000256" key="1">
    <source>
        <dbReference type="ARBA" id="ARBA00005870"/>
    </source>
</evidence>
<dbReference type="Pfam" id="PF03144">
    <property type="entry name" value="GTP_EFTU_D2"/>
    <property type="match status" value="1"/>
</dbReference>
<keyword evidence="3 6" id="KW-0251">Elongation factor</keyword>
<dbReference type="NCBIfam" id="TIGR00231">
    <property type="entry name" value="small_GTP"/>
    <property type="match status" value="1"/>
</dbReference>
<dbReference type="SMART" id="SM00838">
    <property type="entry name" value="EFG_C"/>
    <property type="match status" value="1"/>
</dbReference>
<dbReference type="NCBIfam" id="TIGR00484">
    <property type="entry name" value="EF-G"/>
    <property type="match status" value="1"/>
</dbReference>
<dbReference type="Gene3D" id="3.30.230.10">
    <property type="match status" value="1"/>
</dbReference>
<dbReference type="STRING" id="1802519.A2961_04535"/>
<evidence type="ECO:0000256" key="4">
    <source>
        <dbReference type="ARBA" id="ARBA00022917"/>
    </source>
</evidence>
<dbReference type="SUPFAM" id="SSF52540">
    <property type="entry name" value="P-loop containing nucleoside triphosphate hydrolases"/>
    <property type="match status" value="1"/>
</dbReference>
<dbReference type="Pfam" id="PF00009">
    <property type="entry name" value="GTP_EFTU"/>
    <property type="match status" value="1"/>
</dbReference>
<dbReference type="SUPFAM" id="SSF54980">
    <property type="entry name" value="EF-G C-terminal domain-like"/>
    <property type="match status" value="2"/>
</dbReference>
<dbReference type="SMART" id="SM00889">
    <property type="entry name" value="EFG_IV"/>
    <property type="match status" value="1"/>
</dbReference>
<evidence type="ECO:0000313" key="9">
    <source>
        <dbReference type="EMBL" id="OGM62145.1"/>
    </source>
</evidence>
<comment type="similarity">
    <text evidence="1 6">Belongs to the TRAFAC class translation factor GTPase superfamily. Classic translation factor GTPase family. EF-G/EF-2 subfamily.</text>
</comment>
<dbReference type="FunFam" id="3.30.70.240:FF:000001">
    <property type="entry name" value="Elongation factor G"/>
    <property type="match status" value="1"/>
</dbReference>
<gene>
    <name evidence="6" type="primary">fusA</name>
    <name evidence="9" type="ORF">A2961_04535</name>
</gene>
<dbReference type="PROSITE" id="PS00301">
    <property type="entry name" value="G_TR_1"/>
    <property type="match status" value="1"/>
</dbReference>
<dbReference type="InterPro" id="IPR035649">
    <property type="entry name" value="EFG_V"/>
</dbReference>
<dbReference type="InterPro" id="IPR009000">
    <property type="entry name" value="Transl_B-barrel_sf"/>
</dbReference>
<accession>A0A1F8BFK5</accession>
<dbReference type="Pfam" id="PF00679">
    <property type="entry name" value="EFG_C"/>
    <property type="match status" value="1"/>
</dbReference>
<dbReference type="HAMAP" id="MF_00054_B">
    <property type="entry name" value="EF_G_EF_2_B"/>
    <property type="match status" value="1"/>
</dbReference>
<dbReference type="Pfam" id="PF03764">
    <property type="entry name" value="EFG_IV"/>
    <property type="match status" value="1"/>
</dbReference>
<sequence length="707" mass="78240">MTVTKDRVVPLEKIRNIGIIAHIDAGKTTTTERILFETGKTYKQGSVDEGTTVTDWMEQERERGITIVSAAITTFWDLKKTSNISGGHYRVNIIDTPGHIDFTAEVERSLRVLDGAVMVFDGRTGVESQSETVWRQADRYKVPRICILNKLNLIGADFEGSIKSIRDRLGANAAAIQIPIGIEHSLNGVIDLTIMKAYTYESVESNILDEREIPAELIEKAKEYRNILIEKVAEFDDQTLSKYLDGRQLDEVDIKRAIREGVVKGKFFPILGGDNRTATVQLLLDAVVEFLPSPIDLEDVEGTNLSTGEVVKRKRENKESFSALAFKVITDPHVGRLVYLRIYSGTLKSGQEVYNSSKRVYQRIGKLVLMHADQRELIEEAFSGEIVAAVGIKDTTTGNTLCTPENPILLESITFPDPVISLAIEPATKQDLEKMGMALKKLSDEDPTFKIKTNFETGQTIISGMGELQLEVLVDRMKREFNVDAKTGAPQVAYKETIKVKGQGEGKYIRQTGGRGQYGHCYLRVEPKNRGEGFEFVNKIKGGSIPSEFIPAIEKGVREKLENGILAGFPMVDIKVELFDGTYHDVDSSEIAFKIAGSLAVEQAVREAQMVLIEPIMKVEVSTPADFMGDIIGDLSSRRAQIQGTEDKGTMTIINALAPLSELSGYATVLRSITQGRATPYVEPSHYEEVPKNIQDQIVAKSGKAAN</sequence>
<feature type="domain" description="Tr-type G" evidence="8">
    <location>
        <begin position="12"/>
        <end position="295"/>
    </location>
</feature>
<dbReference type="InterPro" id="IPR005225">
    <property type="entry name" value="Small_GTP-bd"/>
</dbReference>
<dbReference type="InterPro" id="IPR004161">
    <property type="entry name" value="EFTu-like_2"/>
</dbReference>
<dbReference type="InterPro" id="IPR005517">
    <property type="entry name" value="Transl_elong_EFG/EF2_IV"/>
</dbReference>
<dbReference type="InterPro" id="IPR031157">
    <property type="entry name" value="G_TR_CS"/>
</dbReference>
<evidence type="ECO:0000256" key="7">
    <source>
        <dbReference type="NCBIfam" id="TIGR00484"/>
    </source>
</evidence>
<dbReference type="SUPFAM" id="SSF50447">
    <property type="entry name" value="Translation proteins"/>
    <property type="match status" value="1"/>
</dbReference>
<dbReference type="InterPro" id="IPR041095">
    <property type="entry name" value="EFG_II"/>
</dbReference>
<comment type="caution">
    <text evidence="6">Lacks conserved residue(s) required for the propagation of feature annotation.</text>
</comment>
<keyword evidence="6" id="KW-0963">Cytoplasm</keyword>
<feature type="binding site" evidence="6">
    <location>
        <begin position="95"/>
        <end position="99"/>
    </location>
    <ligand>
        <name>GTP</name>
        <dbReference type="ChEBI" id="CHEBI:37565"/>
    </ligand>
</feature>
<organism evidence="9 10">
    <name type="scientific">Candidatus Woesebacteria bacterium RIFCSPLOWO2_01_FULL_39_21</name>
    <dbReference type="NCBI Taxonomy" id="1802519"/>
    <lineage>
        <taxon>Bacteria</taxon>
        <taxon>Candidatus Woeseibacteriota</taxon>
    </lineage>
</organism>
<dbReference type="FunFam" id="3.40.50.300:FF:000029">
    <property type="entry name" value="Elongation factor G"/>
    <property type="match status" value="1"/>
</dbReference>
<dbReference type="GO" id="GO:0032790">
    <property type="term" value="P:ribosome disassembly"/>
    <property type="evidence" value="ECO:0007669"/>
    <property type="project" value="TreeGrafter"/>
</dbReference>
<dbReference type="Gene3D" id="3.30.70.240">
    <property type="match status" value="1"/>
</dbReference>
<dbReference type="Gene3D" id="2.40.30.10">
    <property type="entry name" value="Translation factors"/>
    <property type="match status" value="1"/>
</dbReference>
<dbReference type="GO" id="GO:0005525">
    <property type="term" value="F:GTP binding"/>
    <property type="evidence" value="ECO:0007669"/>
    <property type="project" value="UniProtKB-UniRule"/>
</dbReference>
<dbReference type="InterPro" id="IPR020568">
    <property type="entry name" value="Ribosomal_Su5_D2-typ_SF"/>
</dbReference>
<dbReference type="FunFam" id="3.30.70.870:FF:000001">
    <property type="entry name" value="Elongation factor G"/>
    <property type="match status" value="1"/>
</dbReference>
<dbReference type="InterPro" id="IPR014721">
    <property type="entry name" value="Ribsml_uS5_D2-typ_fold_subgr"/>
</dbReference>
<dbReference type="GO" id="GO:0005737">
    <property type="term" value="C:cytoplasm"/>
    <property type="evidence" value="ECO:0007669"/>
    <property type="project" value="UniProtKB-SubCell"/>
</dbReference>
<dbReference type="PROSITE" id="PS51722">
    <property type="entry name" value="G_TR_2"/>
    <property type="match status" value="1"/>
</dbReference>
<dbReference type="InterPro" id="IPR000640">
    <property type="entry name" value="EFG_V-like"/>
</dbReference>
<protein>
    <recommendedName>
        <fullName evidence="6 7">Elongation factor G</fullName>
        <shortName evidence="6">EF-G</shortName>
    </recommendedName>
</protein>
<dbReference type="InterPro" id="IPR000795">
    <property type="entry name" value="T_Tr_GTP-bd_dom"/>
</dbReference>
<dbReference type="PANTHER" id="PTHR43261:SF1">
    <property type="entry name" value="RIBOSOME-RELEASING FACTOR 2, MITOCHONDRIAL"/>
    <property type="match status" value="1"/>
</dbReference>
<dbReference type="PRINTS" id="PR00315">
    <property type="entry name" value="ELONGATNFCT"/>
</dbReference>
<keyword evidence="5 6" id="KW-0342">GTP-binding</keyword>
<keyword evidence="4 6" id="KW-0648">Protein biosynthesis</keyword>
<dbReference type="FunFam" id="3.30.230.10:FF:000003">
    <property type="entry name" value="Elongation factor G"/>
    <property type="match status" value="1"/>
</dbReference>
<evidence type="ECO:0000313" key="10">
    <source>
        <dbReference type="Proteomes" id="UP000177082"/>
    </source>
</evidence>
<keyword evidence="2 6" id="KW-0547">Nucleotide-binding</keyword>
<comment type="subcellular location">
    <subcellularLocation>
        <location evidence="6">Cytoplasm</location>
    </subcellularLocation>
</comment>